<dbReference type="Proteomes" id="UP000248790">
    <property type="component" value="Unassembled WGS sequence"/>
</dbReference>
<gene>
    <name evidence="1" type="ORF">LX87_05070</name>
</gene>
<reference evidence="1 2" key="1">
    <citation type="submission" date="2018-06" db="EMBL/GenBank/DDBJ databases">
        <title>Genomic Encyclopedia of Archaeal and Bacterial Type Strains, Phase II (KMG-II): from individual species to whole genera.</title>
        <authorList>
            <person name="Goeker M."/>
        </authorList>
    </citation>
    <scope>NUCLEOTIDE SEQUENCE [LARGE SCALE GENOMIC DNA]</scope>
    <source>
        <strain evidence="1 2">DSM 21851</strain>
    </source>
</reference>
<evidence type="ECO:0000313" key="1">
    <source>
        <dbReference type="EMBL" id="RAJ92106.1"/>
    </source>
</evidence>
<name>A0A327WP60_LARAB</name>
<accession>A0A327WP60</accession>
<dbReference type="OrthoDB" id="1164858at2"/>
<dbReference type="AlphaFoldDB" id="A0A327WP60"/>
<comment type="caution">
    <text evidence="1">The sequence shown here is derived from an EMBL/GenBank/DDBJ whole genome shotgun (WGS) entry which is preliminary data.</text>
</comment>
<keyword evidence="2" id="KW-1185">Reference proteome</keyword>
<proteinExistence type="predicted"/>
<sequence length="173" mass="20985">MMKATAVSILIFLLPTVLWAQLSKQRSWQNDFLFRVRPQLDSGMDINRLSRESCHRLIDKMFTIDQQYRDSSMRYELHTEKERYFTGLTNQNDLVNWTLLLKIVKRHGWPCQANGERSYKAWIIAWHARADWKWVQRFYPHVKKGYQLHCVHPNLYREFKDLFNHLNKIFNPT</sequence>
<evidence type="ECO:0000313" key="2">
    <source>
        <dbReference type="Proteomes" id="UP000248790"/>
    </source>
</evidence>
<protein>
    <submittedName>
        <fullName evidence="1">Uncharacterized protein</fullName>
    </submittedName>
</protein>
<dbReference type="RefSeq" id="WP_111631089.1">
    <property type="nucleotide sequence ID" value="NZ_QLMC01000008.1"/>
</dbReference>
<organism evidence="1 2">
    <name type="scientific">Larkinella arboricola</name>
    <dbReference type="NCBI Taxonomy" id="643671"/>
    <lineage>
        <taxon>Bacteria</taxon>
        <taxon>Pseudomonadati</taxon>
        <taxon>Bacteroidota</taxon>
        <taxon>Cytophagia</taxon>
        <taxon>Cytophagales</taxon>
        <taxon>Spirosomataceae</taxon>
        <taxon>Larkinella</taxon>
    </lineage>
</organism>
<dbReference type="EMBL" id="QLMC01000008">
    <property type="protein sequence ID" value="RAJ92106.1"/>
    <property type="molecule type" value="Genomic_DNA"/>
</dbReference>